<dbReference type="Pfam" id="PF20699">
    <property type="entry name" value="DUF6820"/>
    <property type="match status" value="1"/>
</dbReference>
<dbReference type="EMBL" id="AGNL01036200">
    <property type="protein sequence ID" value="EJK54204.1"/>
    <property type="molecule type" value="Genomic_DNA"/>
</dbReference>
<dbReference type="AlphaFoldDB" id="K0RPJ6"/>
<feature type="domain" description="DUF6820" evidence="1">
    <location>
        <begin position="39"/>
        <end position="94"/>
    </location>
</feature>
<name>K0RPJ6_THAOC</name>
<gene>
    <name evidence="2" type="ORF">THAOC_26228</name>
</gene>
<organism evidence="2 3">
    <name type="scientific">Thalassiosira oceanica</name>
    <name type="common">Marine diatom</name>
    <dbReference type="NCBI Taxonomy" id="159749"/>
    <lineage>
        <taxon>Eukaryota</taxon>
        <taxon>Sar</taxon>
        <taxon>Stramenopiles</taxon>
        <taxon>Ochrophyta</taxon>
        <taxon>Bacillariophyta</taxon>
        <taxon>Coscinodiscophyceae</taxon>
        <taxon>Thalassiosirophycidae</taxon>
        <taxon>Thalassiosirales</taxon>
        <taxon>Thalassiosiraceae</taxon>
        <taxon>Thalassiosira</taxon>
    </lineage>
</organism>
<evidence type="ECO:0000313" key="3">
    <source>
        <dbReference type="Proteomes" id="UP000266841"/>
    </source>
</evidence>
<evidence type="ECO:0000313" key="2">
    <source>
        <dbReference type="EMBL" id="EJK54204.1"/>
    </source>
</evidence>
<keyword evidence="3" id="KW-1185">Reference proteome</keyword>
<comment type="caution">
    <text evidence="2">The sequence shown here is derived from an EMBL/GenBank/DDBJ whole genome shotgun (WGS) entry which is preliminary data.</text>
</comment>
<protein>
    <recommendedName>
        <fullName evidence="1">DUF6820 domain-containing protein</fullName>
    </recommendedName>
</protein>
<evidence type="ECO:0000259" key="1">
    <source>
        <dbReference type="Pfam" id="PF20699"/>
    </source>
</evidence>
<dbReference type="Proteomes" id="UP000266841">
    <property type="component" value="Unassembled WGS sequence"/>
</dbReference>
<reference evidence="2 3" key="1">
    <citation type="journal article" date="2012" name="Genome Biol.">
        <title>Genome and low-iron response of an oceanic diatom adapted to chronic iron limitation.</title>
        <authorList>
            <person name="Lommer M."/>
            <person name="Specht M."/>
            <person name="Roy A.S."/>
            <person name="Kraemer L."/>
            <person name="Andreson R."/>
            <person name="Gutowska M.A."/>
            <person name="Wolf J."/>
            <person name="Bergner S.V."/>
            <person name="Schilhabel M.B."/>
            <person name="Klostermeier U.C."/>
            <person name="Beiko R.G."/>
            <person name="Rosenstiel P."/>
            <person name="Hippler M."/>
            <person name="Laroche J."/>
        </authorList>
    </citation>
    <scope>NUCLEOTIDE SEQUENCE [LARGE SCALE GENOMIC DNA]</scope>
    <source>
        <strain evidence="2 3">CCMP1005</strain>
    </source>
</reference>
<proteinExistence type="predicted"/>
<dbReference type="InterPro" id="IPR049223">
    <property type="entry name" value="DUF6820"/>
</dbReference>
<accession>K0RPJ6</accession>
<sequence length="115" mass="12028">MVPDVKRGAEAAGTYSSIPHLTSVAAGFHRSDVINGSGTSAGRSRLMMSEFAIAPSRLIDNVGRRAIGIALRPQHIVLGDVLGMNIGAMGAIIGPPVEAMEELNSPYRRCAGRAD</sequence>